<dbReference type="PANTHER" id="PTHR35046:SF9">
    <property type="entry name" value="RNA-DIRECTED DNA POLYMERASE"/>
    <property type="match status" value="1"/>
</dbReference>
<gene>
    <name evidence="2" type="ORF">CR513_07304</name>
</gene>
<evidence type="ECO:0008006" key="4">
    <source>
        <dbReference type="Google" id="ProtNLM"/>
    </source>
</evidence>
<comment type="caution">
    <text evidence="2">The sequence shown here is derived from an EMBL/GenBank/DDBJ whole genome shotgun (WGS) entry which is preliminary data.</text>
</comment>
<dbReference type="STRING" id="157652.A0A371I077"/>
<dbReference type="AlphaFoldDB" id="A0A371I077"/>
<reference evidence="2" key="1">
    <citation type="submission" date="2018-05" db="EMBL/GenBank/DDBJ databases">
        <title>Draft genome of Mucuna pruriens seed.</title>
        <authorList>
            <person name="Nnadi N.E."/>
            <person name="Vos R."/>
            <person name="Hasami M.H."/>
            <person name="Devisetty U.K."/>
            <person name="Aguiy J.C."/>
        </authorList>
    </citation>
    <scope>NUCLEOTIDE SEQUENCE [LARGE SCALE GENOMIC DNA]</scope>
    <source>
        <strain evidence="2">JCA_2017</strain>
    </source>
</reference>
<organism evidence="2 3">
    <name type="scientific">Mucuna pruriens</name>
    <name type="common">Velvet bean</name>
    <name type="synonym">Dolichos pruriens</name>
    <dbReference type="NCBI Taxonomy" id="157652"/>
    <lineage>
        <taxon>Eukaryota</taxon>
        <taxon>Viridiplantae</taxon>
        <taxon>Streptophyta</taxon>
        <taxon>Embryophyta</taxon>
        <taxon>Tracheophyta</taxon>
        <taxon>Spermatophyta</taxon>
        <taxon>Magnoliopsida</taxon>
        <taxon>eudicotyledons</taxon>
        <taxon>Gunneridae</taxon>
        <taxon>Pentapetalae</taxon>
        <taxon>rosids</taxon>
        <taxon>fabids</taxon>
        <taxon>Fabales</taxon>
        <taxon>Fabaceae</taxon>
        <taxon>Papilionoideae</taxon>
        <taxon>50 kb inversion clade</taxon>
        <taxon>NPAAA clade</taxon>
        <taxon>indigoferoid/millettioid clade</taxon>
        <taxon>Phaseoleae</taxon>
        <taxon>Mucuna</taxon>
    </lineage>
</organism>
<feature type="compositionally biased region" description="Basic and acidic residues" evidence="1">
    <location>
        <begin position="67"/>
        <end position="80"/>
    </location>
</feature>
<feature type="compositionally biased region" description="Polar residues" evidence="1">
    <location>
        <begin position="138"/>
        <end position="151"/>
    </location>
</feature>
<evidence type="ECO:0000313" key="2">
    <source>
        <dbReference type="EMBL" id="RDY08460.1"/>
    </source>
</evidence>
<proteinExistence type="predicted"/>
<feature type="region of interest" description="Disordered" evidence="1">
    <location>
        <begin position="53"/>
        <end position="109"/>
    </location>
</feature>
<dbReference type="PANTHER" id="PTHR35046">
    <property type="entry name" value="ZINC KNUCKLE (CCHC-TYPE) FAMILY PROTEIN"/>
    <property type="match status" value="1"/>
</dbReference>
<sequence>MAPSRANVLESNEATMARFLHGLNQDIQYMVELSQYLIMHDLVHQAMRIEAQQRRHLASRKTYPITSKKEKERPKRENSPKKGSLLTPVRKEEAKLPNPVPTSKRSRIKCFKCPHKGHIALHRSNKRSMIVEEDGTMDSASTKYETSSDAT</sequence>
<evidence type="ECO:0000313" key="3">
    <source>
        <dbReference type="Proteomes" id="UP000257109"/>
    </source>
</evidence>
<keyword evidence="3" id="KW-1185">Reference proteome</keyword>
<evidence type="ECO:0000256" key="1">
    <source>
        <dbReference type="SAM" id="MobiDB-lite"/>
    </source>
</evidence>
<dbReference type="Proteomes" id="UP000257109">
    <property type="component" value="Unassembled WGS sequence"/>
</dbReference>
<dbReference type="EMBL" id="QJKJ01001268">
    <property type="protein sequence ID" value="RDY08460.1"/>
    <property type="molecule type" value="Genomic_DNA"/>
</dbReference>
<feature type="region of interest" description="Disordered" evidence="1">
    <location>
        <begin position="122"/>
        <end position="151"/>
    </location>
</feature>
<protein>
    <recommendedName>
        <fullName evidence="4">CCHC-type domain-containing protein</fullName>
    </recommendedName>
</protein>
<accession>A0A371I077</accession>
<name>A0A371I077_MUCPR</name>
<feature type="non-terminal residue" evidence="2">
    <location>
        <position position="1"/>
    </location>
</feature>